<dbReference type="STRING" id="590652.BST39_09985"/>
<feature type="non-terminal residue" evidence="1">
    <location>
        <position position="64"/>
    </location>
</feature>
<keyword evidence="2" id="KW-1185">Reference proteome</keyword>
<accession>A0A1X0IDI3</accession>
<comment type="caution">
    <text evidence="1">The sequence shown here is derived from an EMBL/GenBank/DDBJ whole genome shotgun (WGS) entry which is preliminary data.</text>
</comment>
<evidence type="ECO:0000313" key="1">
    <source>
        <dbReference type="EMBL" id="ORB42312.1"/>
    </source>
</evidence>
<gene>
    <name evidence="1" type="ORF">BST39_09985</name>
</gene>
<name>A0A1X0IDI3_9MYCO</name>
<protein>
    <submittedName>
        <fullName evidence="1">Uncharacterized protein</fullName>
    </submittedName>
</protein>
<dbReference type="Proteomes" id="UP000192513">
    <property type="component" value="Unassembled WGS sequence"/>
</dbReference>
<dbReference type="EMBL" id="MVIE01000010">
    <property type="protein sequence ID" value="ORB42312.1"/>
    <property type="molecule type" value="Genomic_DNA"/>
</dbReference>
<organism evidence="1 2">
    <name type="scientific">Mycobacterium paraseoulense</name>
    <dbReference type="NCBI Taxonomy" id="590652"/>
    <lineage>
        <taxon>Bacteria</taxon>
        <taxon>Bacillati</taxon>
        <taxon>Actinomycetota</taxon>
        <taxon>Actinomycetes</taxon>
        <taxon>Mycobacteriales</taxon>
        <taxon>Mycobacteriaceae</taxon>
        <taxon>Mycobacterium</taxon>
    </lineage>
</organism>
<reference evidence="1 2" key="1">
    <citation type="submission" date="2017-02" db="EMBL/GenBank/DDBJ databases">
        <title>The new phylogeny of genus Mycobacterium.</title>
        <authorList>
            <person name="Tortoli E."/>
            <person name="Trovato A."/>
            <person name="Cirillo D.M."/>
        </authorList>
    </citation>
    <scope>NUCLEOTIDE SEQUENCE [LARGE SCALE GENOMIC DNA]</scope>
    <source>
        <strain evidence="1 2">DSM 45000</strain>
    </source>
</reference>
<proteinExistence type="predicted"/>
<sequence length="64" mass="7037">MKRSSASRTHHLVKTFWGWRDQQLPDGTLIWTSPARRTCVTTPGSALLFPSLCRAVGGMPAPEA</sequence>
<dbReference type="AlphaFoldDB" id="A0A1X0IDI3"/>
<evidence type="ECO:0000313" key="2">
    <source>
        <dbReference type="Proteomes" id="UP000192513"/>
    </source>
</evidence>